<evidence type="ECO:0000313" key="2">
    <source>
        <dbReference type="EMBL" id="RXS73890.1"/>
    </source>
</evidence>
<evidence type="ECO:0000256" key="1">
    <source>
        <dbReference type="ARBA" id="ARBA00005541"/>
    </source>
</evidence>
<name>A0A4Q1REC3_9FIRM</name>
<dbReference type="OrthoDB" id="9768858at2"/>
<dbReference type="InterPro" id="IPR008863">
    <property type="entry name" value="Toxic_anion-R_TelA"/>
</dbReference>
<proteinExistence type="inferred from homology"/>
<comment type="similarity">
    <text evidence="1">Belongs to the TelA family.</text>
</comment>
<organism evidence="2 3">
    <name type="scientific">Blautia faecicola</name>
    <dbReference type="NCBI Taxonomy" id="2509240"/>
    <lineage>
        <taxon>Bacteria</taxon>
        <taxon>Bacillati</taxon>
        <taxon>Bacillota</taxon>
        <taxon>Clostridia</taxon>
        <taxon>Lachnospirales</taxon>
        <taxon>Lachnospiraceae</taxon>
        <taxon>Blautia</taxon>
    </lineage>
</organism>
<comment type="caution">
    <text evidence="2">The sequence shown here is derived from an EMBL/GenBank/DDBJ whole genome shotgun (WGS) entry which is preliminary data.</text>
</comment>
<sequence length="300" mass="35515">MIRLEREDNDIKIFSQNKLIVGNADNILTFGCEDQQRLREYSARISYQLIDNSGELEYLIQDILNELNDFQNLVEKKQIFPLKNNEKKRENLMKKYNSVLVYMDKMELALKLQEVQLIKDSKMFEELDRQMECTMAGLQKNISYGKDVMRQKPGNLVSEDIINWYERLSKKIEDLEMSYTVAIQTGTQIRLMLRNNTQLIDKIVKTISETIPIWRNQITILLGIEKLNRNLEVQNKVVEITQKYITKEKTILRKSHKRQREFSTEKLLWTNETLKKALDDLELVEKCDGNIRTELCSLLR</sequence>
<accession>A0A4Q1REC3</accession>
<evidence type="ECO:0000313" key="3">
    <source>
        <dbReference type="Proteomes" id="UP000290106"/>
    </source>
</evidence>
<dbReference type="PANTHER" id="PTHR38432:SF1">
    <property type="entry name" value="TELA-LIKE PROTEIN SAOUHSC_01408"/>
    <property type="match status" value="1"/>
</dbReference>
<dbReference type="PANTHER" id="PTHR38432">
    <property type="entry name" value="TELA-LIKE PROTEIN SAOUHSC_01408"/>
    <property type="match status" value="1"/>
</dbReference>
<evidence type="ECO:0008006" key="4">
    <source>
        <dbReference type="Google" id="ProtNLM"/>
    </source>
</evidence>
<reference evidence="2 3" key="1">
    <citation type="submission" date="2019-01" db="EMBL/GenBank/DDBJ databases">
        <title>Blautia sp. nov. KGMB01111 isolated human feces.</title>
        <authorList>
            <person name="Park J.-E."/>
            <person name="Kim J.-S."/>
            <person name="Park S.-H."/>
        </authorList>
    </citation>
    <scope>NUCLEOTIDE SEQUENCE [LARGE SCALE GENOMIC DNA]</scope>
    <source>
        <strain evidence="2 3">KGMB01111</strain>
    </source>
</reference>
<dbReference type="Proteomes" id="UP000290106">
    <property type="component" value="Unassembled WGS sequence"/>
</dbReference>
<gene>
    <name evidence="2" type="ORF">ETP43_00575</name>
</gene>
<dbReference type="EMBL" id="SDKC01000001">
    <property type="protein sequence ID" value="RXS73890.1"/>
    <property type="molecule type" value="Genomic_DNA"/>
</dbReference>
<dbReference type="AlphaFoldDB" id="A0A4Q1REC3"/>
<keyword evidence="3" id="KW-1185">Reference proteome</keyword>
<protein>
    <recommendedName>
        <fullName evidence="4">Toxic anion resistance protein</fullName>
    </recommendedName>
</protein>
<dbReference type="Pfam" id="PF05816">
    <property type="entry name" value="TelA"/>
    <property type="match status" value="1"/>
</dbReference>